<gene>
    <name evidence="2" type="ORF">NA56DRAFT_151186</name>
</gene>
<sequence>MRLLNTTTIKLHEFYGTDIPYYAILSHRWGINEVTFQDLQQGRGPEMAGWAKIVGCCAQALKEGWDYVWIDSCCIDKSSSAELSEAINSMFQWYEDSQVCYAYLDDVPLGEEDHERENSAFRNSKWFTRGWTLQELLAPQTVVFFNHGWAEIGTRTSFGKLVSSITNIGEIHLKGFESASTAQKFSWASRRQTLRIEDTAYCLMGLFGVNMPLLYGEGSKAFMRLQLEIIKVSDDDSIFAWVQESAGEYHTVTGLLADSPSAFQQSCNISTANWSRFRLTSPYSMTNHGLNISLMLIPAAEAAQKSVQLLRHEMSPYDFGSDQFLAPLSCYTWSKPLGKEQHREKNHVLLHFGRYTEANGRKGYIRIFSNRLHHLSSTDIPQKGKMEQILVPQPAARNKKTPGRGISKLAISSNHFLCNEFAISSITELTGIDFNREYLRMEKWHPSNSNAHDRTLVLKLGINCMALVEFKSRSSSVEIQDTFILKIHRPGYDLLSIGLILFFPNSKSLGELFFPQAWGLKWDTSSDWAMITLPSGLVITAALRTRLRDGELVYAVDVDTSPSSSMDQSSGREKRVAKGVSPSCNKCCAHQIRA</sequence>
<organism evidence="2 3">
    <name type="scientific">Hyaloscypha hepaticicola</name>
    <dbReference type="NCBI Taxonomy" id="2082293"/>
    <lineage>
        <taxon>Eukaryota</taxon>
        <taxon>Fungi</taxon>
        <taxon>Dikarya</taxon>
        <taxon>Ascomycota</taxon>
        <taxon>Pezizomycotina</taxon>
        <taxon>Leotiomycetes</taxon>
        <taxon>Helotiales</taxon>
        <taxon>Hyaloscyphaceae</taxon>
        <taxon>Hyaloscypha</taxon>
    </lineage>
</organism>
<evidence type="ECO:0000313" key="3">
    <source>
        <dbReference type="Proteomes" id="UP000235672"/>
    </source>
</evidence>
<reference evidence="2 3" key="1">
    <citation type="submission" date="2016-05" db="EMBL/GenBank/DDBJ databases">
        <title>A degradative enzymes factory behind the ericoid mycorrhizal symbiosis.</title>
        <authorList>
            <consortium name="DOE Joint Genome Institute"/>
            <person name="Martino E."/>
            <person name="Morin E."/>
            <person name="Grelet G."/>
            <person name="Kuo A."/>
            <person name="Kohler A."/>
            <person name="Daghino S."/>
            <person name="Barry K."/>
            <person name="Choi C."/>
            <person name="Cichocki N."/>
            <person name="Clum A."/>
            <person name="Copeland A."/>
            <person name="Hainaut M."/>
            <person name="Haridas S."/>
            <person name="Labutti K."/>
            <person name="Lindquist E."/>
            <person name="Lipzen A."/>
            <person name="Khouja H.-R."/>
            <person name="Murat C."/>
            <person name="Ohm R."/>
            <person name="Olson A."/>
            <person name="Spatafora J."/>
            <person name="Veneault-Fourrey C."/>
            <person name="Henrissat B."/>
            <person name="Grigoriev I."/>
            <person name="Martin F."/>
            <person name="Perotto S."/>
        </authorList>
    </citation>
    <scope>NUCLEOTIDE SEQUENCE [LARGE SCALE GENOMIC DNA]</scope>
    <source>
        <strain evidence="2 3">UAMH 7357</strain>
    </source>
</reference>
<dbReference type="Pfam" id="PF06985">
    <property type="entry name" value="HET"/>
    <property type="match status" value="1"/>
</dbReference>
<dbReference type="STRING" id="1745343.A0A2J6QNT4"/>
<dbReference type="PANTHER" id="PTHR10622">
    <property type="entry name" value="HET DOMAIN-CONTAINING PROTEIN"/>
    <property type="match status" value="1"/>
</dbReference>
<evidence type="ECO:0000259" key="1">
    <source>
        <dbReference type="Pfam" id="PF06985"/>
    </source>
</evidence>
<accession>A0A2J6QNT4</accession>
<proteinExistence type="predicted"/>
<name>A0A2J6QNT4_9HELO</name>
<dbReference type="OrthoDB" id="10415456at2759"/>
<evidence type="ECO:0000313" key="2">
    <source>
        <dbReference type="EMBL" id="PMD27920.1"/>
    </source>
</evidence>
<dbReference type="EMBL" id="KZ613465">
    <property type="protein sequence ID" value="PMD27920.1"/>
    <property type="molecule type" value="Genomic_DNA"/>
</dbReference>
<dbReference type="InterPro" id="IPR010730">
    <property type="entry name" value="HET"/>
</dbReference>
<dbReference type="AlphaFoldDB" id="A0A2J6QNT4"/>
<dbReference type="Proteomes" id="UP000235672">
    <property type="component" value="Unassembled WGS sequence"/>
</dbReference>
<keyword evidence="3" id="KW-1185">Reference proteome</keyword>
<feature type="domain" description="Heterokaryon incompatibility" evidence="1">
    <location>
        <begin position="22"/>
        <end position="105"/>
    </location>
</feature>
<dbReference type="PANTHER" id="PTHR10622:SF10">
    <property type="entry name" value="HET DOMAIN-CONTAINING PROTEIN"/>
    <property type="match status" value="1"/>
</dbReference>
<protein>
    <submittedName>
        <fullName evidence="2">HET-domain-containing protein</fullName>
    </submittedName>
</protein>